<evidence type="ECO:0000313" key="6">
    <source>
        <dbReference type="Proteomes" id="UP000591131"/>
    </source>
</evidence>
<dbReference type="InterPro" id="IPR016181">
    <property type="entry name" value="Acyl_CoA_acyltransferase"/>
</dbReference>
<dbReference type="OrthoDB" id="47374at2759"/>
<dbReference type="PANTHER" id="PTHR42919:SF8">
    <property type="entry name" value="N-ALPHA-ACETYLTRANSFERASE 50"/>
    <property type="match status" value="1"/>
</dbReference>
<dbReference type="PANTHER" id="PTHR42919">
    <property type="entry name" value="N-ALPHA-ACETYLTRANSFERASE"/>
    <property type="match status" value="1"/>
</dbReference>
<dbReference type="Proteomes" id="UP000591131">
    <property type="component" value="Unassembled WGS sequence"/>
</dbReference>
<dbReference type="InterPro" id="IPR000182">
    <property type="entry name" value="GNAT_dom"/>
</dbReference>
<evidence type="ECO:0000259" key="4">
    <source>
        <dbReference type="PROSITE" id="PS51186"/>
    </source>
</evidence>
<feature type="domain" description="N-acetyltransferase" evidence="4">
    <location>
        <begin position="1"/>
        <end position="172"/>
    </location>
</feature>
<feature type="signal peptide" evidence="3">
    <location>
        <begin position="1"/>
        <end position="18"/>
    </location>
</feature>
<dbReference type="PROSITE" id="PS51186">
    <property type="entry name" value="GNAT"/>
    <property type="match status" value="1"/>
</dbReference>
<dbReference type="Gene3D" id="3.40.630.30">
    <property type="match status" value="1"/>
</dbReference>
<feature type="chain" id="PRO_5029871797" description="N-acetyltransferase domain-containing protein" evidence="3">
    <location>
        <begin position="19"/>
        <end position="181"/>
    </location>
</feature>
<dbReference type="InterPro" id="IPR051556">
    <property type="entry name" value="N-term/lysine_N-AcTrnsfr"/>
</dbReference>
<keyword evidence="3" id="KW-0732">Signal</keyword>
<dbReference type="Pfam" id="PF00583">
    <property type="entry name" value="Acetyltransf_1"/>
    <property type="match status" value="1"/>
</dbReference>
<evidence type="ECO:0000256" key="3">
    <source>
        <dbReference type="SAM" id="SignalP"/>
    </source>
</evidence>
<reference evidence="5 6" key="1">
    <citation type="submission" date="2020-04" db="EMBL/GenBank/DDBJ databases">
        <title>Perkinsus chesapeaki whole genome sequence.</title>
        <authorList>
            <person name="Bogema D.R."/>
        </authorList>
    </citation>
    <scope>NUCLEOTIDE SEQUENCE [LARGE SCALE GENOMIC DNA]</scope>
    <source>
        <strain evidence="5">ATCC PRA-425</strain>
    </source>
</reference>
<keyword evidence="2" id="KW-0012">Acyltransferase</keyword>
<keyword evidence="1" id="KW-0808">Transferase</keyword>
<name>A0A7J6MGD5_PERCH</name>
<dbReference type="SUPFAM" id="SSF55729">
    <property type="entry name" value="Acyl-CoA N-acyltransferases (Nat)"/>
    <property type="match status" value="1"/>
</dbReference>
<comment type="caution">
    <text evidence="5">The sequence shown here is derived from an EMBL/GenBank/DDBJ whole genome shotgun (WGS) entry which is preliminary data.</text>
</comment>
<keyword evidence="6" id="KW-1185">Reference proteome</keyword>
<dbReference type="EMBL" id="JAAPAO010000148">
    <property type="protein sequence ID" value="KAF4670633.1"/>
    <property type="molecule type" value="Genomic_DNA"/>
</dbReference>
<dbReference type="AlphaFoldDB" id="A0A7J6MGD5"/>
<evidence type="ECO:0000256" key="1">
    <source>
        <dbReference type="ARBA" id="ARBA00022679"/>
    </source>
</evidence>
<evidence type="ECO:0000313" key="5">
    <source>
        <dbReference type="EMBL" id="KAF4670633.1"/>
    </source>
</evidence>
<organism evidence="5 6">
    <name type="scientific">Perkinsus chesapeaki</name>
    <name type="common">Clam parasite</name>
    <name type="synonym">Perkinsus andrewsi</name>
    <dbReference type="NCBI Taxonomy" id="330153"/>
    <lineage>
        <taxon>Eukaryota</taxon>
        <taxon>Sar</taxon>
        <taxon>Alveolata</taxon>
        <taxon>Perkinsozoa</taxon>
        <taxon>Perkinsea</taxon>
        <taxon>Perkinsida</taxon>
        <taxon>Perkinsidae</taxon>
        <taxon>Perkinsus</taxon>
    </lineage>
</organism>
<protein>
    <recommendedName>
        <fullName evidence="4">N-acetyltransferase domain-containing protein</fullName>
    </recommendedName>
</protein>
<accession>A0A7J6MGD5</accession>
<evidence type="ECO:0000256" key="2">
    <source>
        <dbReference type="ARBA" id="ARBA00023315"/>
    </source>
</evidence>
<dbReference type="GO" id="GO:0016747">
    <property type="term" value="F:acyltransferase activity, transferring groups other than amino-acyl groups"/>
    <property type="evidence" value="ECO:0007669"/>
    <property type="project" value="InterPro"/>
</dbReference>
<gene>
    <name evidence="5" type="ORF">FOL47_001895</name>
</gene>
<sequence length="181" mass="21004">MNIYFNVSLAAIVVFAVSGDLTYRDYEEDDRCDAEGFYGCSYTPCYVAVDTTEQVNVVGFIIFRIPYLYDEHEVEALKDKMLDPRKEGEFGYIFRVWVDESYRRQGIATKLLTHIIDVGHQIKNILAVGLLVHKDNEKAIALYKKLHFVEVEERGELEYMYAYYYVPIKSGPDVLEAADRR</sequence>
<proteinExistence type="predicted"/>
<dbReference type="CDD" id="cd04301">
    <property type="entry name" value="NAT_SF"/>
    <property type="match status" value="1"/>
</dbReference>